<keyword evidence="3" id="KW-1185">Reference proteome</keyword>
<reference evidence="2" key="1">
    <citation type="submission" date="2020-02" db="EMBL/GenBank/DDBJ databases">
        <authorList>
            <person name="Palmer J.M."/>
        </authorList>
    </citation>
    <scope>NUCLEOTIDE SEQUENCE</scope>
    <source>
        <strain evidence="2">EPUS1.4</strain>
        <tissue evidence="2">Thallus</tissue>
    </source>
</reference>
<dbReference type="EMBL" id="JAACFV010000009">
    <property type="protein sequence ID" value="KAF7512902.1"/>
    <property type="molecule type" value="Genomic_DNA"/>
</dbReference>
<dbReference type="AlphaFoldDB" id="A0A8H7ATY4"/>
<accession>A0A8H7ATY4</accession>
<comment type="caution">
    <text evidence="2">The sequence shown here is derived from an EMBL/GenBank/DDBJ whole genome shotgun (WGS) entry which is preliminary data.</text>
</comment>
<evidence type="ECO:0000313" key="2">
    <source>
        <dbReference type="EMBL" id="KAF7512902.1"/>
    </source>
</evidence>
<dbReference type="Proteomes" id="UP000606974">
    <property type="component" value="Unassembled WGS sequence"/>
</dbReference>
<sequence length="94" mass="10998">MNVDILANNPAWWWYPVLACGVTAFTFSVWIIFKRNNTLEGNLESRFNWLFGKKRKEPDLEEAEVSEILEAEVSESWTRKAKTIISSAFKRKRS</sequence>
<name>A0A8H7ATY4_9EURO</name>
<organism evidence="2 3">
    <name type="scientific">Endocarpon pusillum</name>
    <dbReference type="NCBI Taxonomy" id="364733"/>
    <lineage>
        <taxon>Eukaryota</taxon>
        <taxon>Fungi</taxon>
        <taxon>Dikarya</taxon>
        <taxon>Ascomycota</taxon>
        <taxon>Pezizomycotina</taxon>
        <taxon>Eurotiomycetes</taxon>
        <taxon>Chaetothyriomycetidae</taxon>
        <taxon>Verrucariales</taxon>
        <taxon>Verrucariaceae</taxon>
        <taxon>Endocarpon</taxon>
    </lineage>
</organism>
<proteinExistence type="predicted"/>
<protein>
    <submittedName>
        <fullName evidence="2">Uncharacterized protein</fullName>
    </submittedName>
</protein>
<evidence type="ECO:0000256" key="1">
    <source>
        <dbReference type="SAM" id="Phobius"/>
    </source>
</evidence>
<feature type="transmembrane region" description="Helical" evidence="1">
    <location>
        <begin position="12"/>
        <end position="33"/>
    </location>
</feature>
<keyword evidence="1" id="KW-1133">Transmembrane helix</keyword>
<evidence type="ECO:0000313" key="3">
    <source>
        <dbReference type="Proteomes" id="UP000606974"/>
    </source>
</evidence>
<dbReference type="OrthoDB" id="4772757at2759"/>
<keyword evidence="1" id="KW-0812">Transmembrane</keyword>
<gene>
    <name evidence="2" type="ORF">GJ744_012005</name>
</gene>
<keyword evidence="1" id="KW-0472">Membrane</keyword>